<sequence length="145" mass="15413">MKVEICQAPVKIMHNRLRRDTTAAPASSSKHVHARGASGHTSPHQGEPGPNTVFAQGWEPVQDGQDKAPPEPCTAALLADQARPPYAIRYGAHRCPKSGFGPTGTQNAGLGMQLLFVLHLNAKTAASVVSQHEHGLGRTGRSQKD</sequence>
<dbReference type="AlphaFoldDB" id="A0AAV7P0Z1"/>
<accession>A0AAV7P0Z1</accession>
<proteinExistence type="predicted"/>
<reference evidence="2" key="1">
    <citation type="journal article" date="2022" name="bioRxiv">
        <title>Sequencing and chromosome-scale assembly of the giantPleurodeles waltlgenome.</title>
        <authorList>
            <person name="Brown T."/>
            <person name="Elewa A."/>
            <person name="Iarovenko S."/>
            <person name="Subramanian E."/>
            <person name="Araus A.J."/>
            <person name="Petzold A."/>
            <person name="Susuki M."/>
            <person name="Suzuki K.-i.T."/>
            <person name="Hayashi T."/>
            <person name="Toyoda A."/>
            <person name="Oliveira C."/>
            <person name="Osipova E."/>
            <person name="Leigh N.D."/>
            <person name="Simon A."/>
            <person name="Yun M.H."/>
        </authorList>
    </citation>
    <scope>NUCLEOTIDE SEQUENCE</scope>
    <source>
        <strain evidence="2">20211129_DDA</strain>
        <tissue evidence="2">Liver</tissue>
    </source>
</reference>
<dbReference type="Proteomes" id="UP001066276">
    <property type="component" value="Chromosome 8"/>
</dbReference>
<comment type="caution">
    <text evidence="2">The sequence shown here is derived from an EMBL/GenBank/DDBJ whole genome shotgun (WGS) entry which is preliminary data.</text>
</comment>
<protein>
    <submittedName>
        <fullName evidence="2">Uncharacterized protein</fullName>
    </submittedName>
</protein>
<evidence type="ECO:0000256" key="1">
    <source>
        <dbReference type="SAM" id="MobiDB-lite"/>
    </source>
</evidence>
<evidence type="ECO:0000313" key="3">
    <source>
        <dbReference type="Proteomes" id="UP001066276"/>
    </source>
</evidence>
<gene>
    <name evidence="2" type="ORF">NDU88_008679</name>
</gene>
<dbReference type="EMBL" id="JANPWB010000012">
    <property type="protein sequence ID" value="KAJ1120514.1"/>
    <property type="molecule type" value="Genomic_DNA"/>
</dbReference>
<feature type="region of interest" description="Disordered" evidence="1">
    <location>
        <begin position="16"/>
        <end position="72"/>
    </location>
</feature>
<name>A0AAV7P0Z1_PLEWA</name>
<evidence type="ECO:0000313" key="2">
    <source>
        <dbReference type="EMBL" id="KAJ1120514.1"/>
    </source>
</evidence>
<organism evidence="2 3">
    <name type="scientific">Pleurodeles waltl</name>
    <name type="common">Iberian ribbed newt</name>
    <dbReference type="NCBI Taxonomy" id="8319"/>
    <lineage>
        <taxon>Eukaryota</taxon>
        <taxon>Metazoa</taxon>
        <taxon>Chordata</taxon>
        <taxon>Craniata</taxon>
        <taxon>Vertebrata</taxon>
        <taxon>Euteleostomi</taxon>
        <taxon>Amphibia</taxon>
        <taxon>Batrachia</taxon>
        <taxon>Caudata</taxon>
        <taxon>Salamandroidea</taxon>
        <taxon>Salamandridae</taxon>
        <taxon>Pleurodelinae</taxon>
        <taxon>Pleurodeles</taxon>
    </lineage>
</organism>
<keyword evidence="3" id="KW-1185">Reference proteome</keyword>